<dbReference type="RefSeq" id="XP_020122720.1">
    <property type="nucleotide sequence ID" value="XM_020264414.1"/>
</dbReference>
<dbReference type="SUPFAM" id="SSF50965">
    <property type="entry name" value="Galactose oxidase, central domain"/>
    <property type="match status" value="1"/>
</dbReference>
<feature type="domain" description="Glyoxal oxidase N-terminal" evidence="3">
    <location>
        <begin position="258"/>
        <end position="375"/>
    </location>
</feature>
<dbReference type="InterPro" id="IPR037293">
    <property type="entry name" value="Gal_Oxidase_central_sf"/>
</dbReference>
<organism evidence="5 6">
    <name type="scientific">Talaromyces atroroseus</name>
    <dbReference type="NCBI Taxonomy" id="1441469"/>
    <lineage>
        <taxon>Eukaryota</taxon>
        <taxon>Fungi</taxon>
        <taxon>Dikarya</taxon>
        <taxon>Ascomycota</taxon>
        <taxon>Pezizomycotina</taxon>
        <taxon>Eurotiomycetes</taxon>
        <taxon>Eurotiomycetidae</taxon>
        <taxon>Eurotiales</taxon>
        <taxon>Trichocomaceae</taxon>
        <taxon>Talaromyces</taxon>
        <taxon>Talaromyces sect. Trachyspermi</taxon>
    </lineage>
</organism>
<accession>A0A225B3L0</accession>
<keyword evidence="6" id="KW-1185">Reference proteome</keyword>
<dbReference type="InterPro" id="IPR014756">
    <property type="entry name" value="Ig_E-set"/>
</dbReference>
<dbReference type="SUPFAM" id="SSF81296">
    <property type="entry name" value="E set domains"/>
    <property type="match status" value="1"/>
</dbReference>
<dbReference type="PANTHER" id="PTHR32208">
    <property type="entry name" value="SECRETED PROTEIN-RELATED"/>
    <property type="match status" value="1"/>
</dbReference>
<sequence length="513" mass="55242">MRHFRPPLAALVLITGAVSYEHQPTNATHPWSERIDLPLIPVAVSMVPTTGEVAIWAAFKNDSFGVDAAGVTQTAIYNPKNGTIAHYSISHTEHDMFCPGISLDFKGRIIVSGGDTEEKTSIFDGKEWKAASDMKIPRGYQSSTTITDGRIFTVGGSFSGGIGNKDGEIYDPEADEWTLLPGCSAEPMLTNDAGGIYRSDNHGWLFAWSNGSVLQAGPSTKMHWFDTHENGSITHAGTRGNDTDGMAGMAVMYDAGKGKILTLGGAPSYNDSKATSNAHILTVHKPGEPVLVEEINNMHSARSFANAVILPDGKVFVVGGQSYPIVFTDANSSMVPELWDPKTKEFTELPKLPTPRNYHSSALLLPNATVFVGGGGLCPYACEANHLDAHIYTPPYFFESDGVTPAKRPIINHVVNPTLKIGQTLNVSLSQPVESTQKLTFSMVRMSSSTHTVNTDQRRVNVSPQAANATLFTLGLTRDAGVLLPGYWHLFAMLNGVPSEAETILVEPPMASQ</sequence>
<dbReference type="GeneID" id="31002134"/>
<dbReference type="Gene3D" id="2.130.10.80">
    <property type="entry name" value="Galactose oxidase/kelch, beta-propeller"/>
    <property type="match status" value="1"/>
</dbReference>
<proteinExistence type="predicted"/>
<dbReference type="AlphaFoldDB" id="A0A225B3L0"/>
<feature type="domain" description="Galactose oxidase-like Early set" evidence="4">
    <location>
        <begin position="408"/>
        <end position="505"/>
    </location>
</feature>
<dbReference type="CDD" id="cd02851">
    <property type="entry name" value="E_set_GO_C"/>
    <property type="match status" value="1"/>
</dbReference>
<name>A0A225B3L0_TALAT</name>
<gene>
    <name evidence="5" type="ORF">UA08_02379</name>
</gene>
<dbReference type="STRING" id="1441469.A0A225B3L0"/>
<dbReference type="Pfam" id="PF01344">
    <property type="entry name" value="Kelch_1"/>
    <property type="match status" value="1"/>
</dbReference>
<dbReference type="Gene3D" id="2.60.40.10">
    <property type="entry name" value="Immunoglobulins"/>
    <property type="match status" value="1"/>
</dbReference>
<dbReference type="Pfam" id="PF09118">
    <property type="entry name" value="GO-like_E_set"/>
    <property type="match status" value="1"/>
</dbReference>
<dbReference type="PANTHER" id="PTHR32208:SF68">
    <property type="entry name" value="GALACTOSE OXIDASE"/>
    <property type="match status" value="1"/>
</dbReference>
<dbReference type="InterPro" id="IPR015202">
    <property type="entry name" value="GO-like_E_set"/>
</dbReference>
<evidence type="ECO:0000259" key="3">
    <source>
        <dbReference type="Pfam" id="PF07250"/>
    </source>
</evidence>
<dbReference type="SMART" id="SM00612">
    <property type="entry name" value="Kelch"/>
    <property type="match status" value="3"/>
</dbReference>
<evidence type="ECO:0000313" key="5">
    <source>
        <dbReference type="EMBL" id="OKL62599.1"/>
    </source>
</evidence>
<evidence type="ECO:0000259" key="4">
    <source>
        <dbReference type="Pfam" id="PF09118"/>
    </source>
</evidence>
<evidence type="ECO:0000256" key="2">
    <source>
        <dbReference type="SAM" id="SignalP"/>
    </source>
</evidence>
<reference evidence="5 6" key="1">
    <citation type="submission" date="2015-06" db="EMBL/GenBank/DDBJ databases">
        <title>Talaromyces atroroseus IBT 11181 draft genome.</title>
        <authorList>
            <person name="Rasmussen K.B."/>
            <person name="Rasmussen S."/>
            <person name="Petersen B."/>
            <person name="Sicheritz-Ponten T."/>
            <person name="Mortensen U.H."/>
            <person name="Thrane U."/>
        </authorList>
    </citation>
    <scope>NUCLEOTIDE SEQUENCE [LARGE SCALE GENOMIC DNA]</scope>
    <source>
        <strain evidence="5 6">IBT 11181</strain>
    </source>
</reference>
<dbReference type="OrthoDB" id="2019572at2759"/>
<dbReference type="InterPro" id="IPR011043">
    <property type="entry name" value="Gal_Oxase/kelch_b-propeller"/>
</dbReference>
<evidence type="ECO:0000313" key="6">
    <source>
        <dbReference type="Proteomes" id="UP000214365"/>
    </source>
</evidence>
<dbReference type="EMBL" id="LFMY01000003">
    <property type="protein sequence ID" value="OKL62599.1"/>
    <property type="molecule type" value="Genomic_DNA"/>
</dbReference>
<dbReference type="InterPro" id="IPR013783">
    <property type="entry name" value="Ig-like_fold"/>
</dbReference>
<dbReference type="InterPro" id="IPR009880">
    <property type="entry name" value="Glyoxal_oxidase_N"/>
</dbReference>
<comment type="caution">
    <text evidence="5">The sequence shown here is derived from an EMBL/GenBank/DDBJ whole genome shotgun (WGS) entry which is preliminary data.</text>
</comment>
<feature type="signal peptide" evidence="2">
    <location>
        <begin position="1"/>
        <end position="19"/>
    </location>
</feature>
<protein>
    <submittedName>
        <fullName evidence="5">Uncharacterized protein</fullName>
    </submittedName>
</protein>
<keyword evidence="1 2" id="KW-0732">Signal</keyword>
<dbReference type="Pfam" id="PF07250">
    <property type="entry name" value="Glyoxal_oxid_N"/>
    <property type="match status" value="1"/>
</dbReference>
<evidence type="ECO:0000256" key="1">
    <source>
        <dbReference type="ARBA" id="ARBA00022729"/>
    </source>
</evidence>
<dbReference type="InterPro" id="IPR006652">
    <property type="entry name" value="Kelch_1"/>
</dbReference>
<dbReference type="Proteomes" id="UP000214365">
    <property type="component" value="Unassembled WGS sequence"/>
</dbReference>
<feature type="chain" id="PRO_5011968352" evidence="2">
    <location>
        <begin position="20"/>
        <end position="513"/>
    </location>
</feature>